<gene>
    <name evidence="2" type="ORF">UFOPK3772_01565</name>
</gene>
<organism evidence="2">
    <name type="scientific">freshwater metagenome</name>
    <dbReference type="NCBI Taxonomy" id="449393"/>
    <lineage>
        <taxon>unclassified sequences</taxon>
        <taxon>metagenomes</taxon>
        <taxon>ecological metagenomes</taxon>
    </lineage>
</organism>
<evidence type="ECO:0000256" key="1">
    <source>
        <dbReference type="SAM" id="MobiDB-lite"/>
    </source>
</evidence>
<accession>A0A6J7K5Z8</accession>
<sequence>MSTALEDDFVEELKSVPVGERLRRIRVRRDYETQDQLRVDLNNWLADRGHKGLSQGWLSGVESGQLQLTAKRRDQLAEVLNLTPEDAQLLDPEAVGVAVPDAIQRYAAWQGLRLKLAEEKTRMVRDQDVKLRCKSARNRIQDTLNDDDDLRDATDGHVERLHRIDTLPLSTRWMLLIEAAYMEPFAPFVPVEPDFRSSRLSILETLVEELGIAIPGDPAPATHDPTGRSGASGGPGDNRGHRMPFDDARLLLKTIETNRRHYPDSGVVDRDPAGISRAFAAFVDSDEKLAILRGGGLVGALGWDAACGLFLTRIEVAISGRSADGDPRREVNLKWPTYAASAVPAGLLVGALIGMPTLGALVSGAAAAAVVKARNKAAHGIERSEAEAAAIDAAVLLTAVGPAILNLELGKLVTLCAIRDQIGESAGWASDEDLPSTLSVIAGLDAVRDALRDARKEREKYERSSAPTMVALKEMIAALTKQSAALRTLVKA</sequence>
<dbReference type="InterPro" id="IPR010982">
    <property type="entry name" value="Lambda_DNA-bd_dom_sf"/>
</dbReference>
<protein>
    <submittedName>
        <fullName evidence="2">Unannotated protein</fullName>
    </submittedName>
</protein>
<dbReference type="EMBL" id="CAFBNE010000045">
    <property type="protein sequence ID" value="CAB4951328.1"/>
    <property type="molecule type" value="Genomic_DNA"/>
</dbReference>
<name>A0A6J7K5Z8_9ZZZZ</name>
<dbReference type="Gene3D" id="1.10.260.40">
    <property type="entry name" value="lambda repressor-like DNA-binding domains"/>
    <property type="match status" value="1"/>
</dbReference>
<feature type="region of interest" description="Disordered" evidence="1">
    <location>
        <begin position="215"/>
        <end position="243"/>
    </location>
</feature>
<dbReference type="AlphaFoldDB" id="A0A6J7K5Z8"/>
<reference evidence="2" key="1">
    <citation type="submission" date="2020-05" db="EMBL/GenBank/DDBJ databases">
        <authorList>
            <person name="Chiriac C."/>
            <person name="Salcher M."/>
            <person name="Ghai R."/>
            <person name="Kavagutti S V."/>
        </authorList>
    </citation>
    <scope>NUCLEOTIDE SEQUENCE</scope>
</reference>
<proteinExistence type="predicted"/>
<evidence type="ECO:0000313" key="2">
    <source>
        <dbReference type="EMBL" id="CAB4951328.1"/>
    </source>
</evidence>
<dbReference type="GO" id="GO:0003677">
    <property type="term" value="F:DNA binding"/>
    <property type="evidence" value="ECO:0007669"/>
    <property type="project" value="InterPro"/>
</dbReference>